<proteinExistence type="predicted"/>
<reference evidence="4" key="2">
    <citation type="submission" date="2023-04" db="EMBL/GenBank/DDBJ databases">
        <authorList>
            <person name="Bruccoleri R.E."/>
            <person name="Oakeley E.J."/>
            <person name="Faust A.-M."/>
            <person name="Dessus-Babus S."/>
            <person name="Altorfer M."/>
            <person name="Burckhardt D."/>
            <person name="Oertli M."/>
            <person name="Naumann U."/>
            <person name="Petersen F."/>
            <person name="Wong J."/>
        </authorList>
    </citation>
    <scope>NUCLEOTIDE SEQUENCE</scope>
    <source>
        <strain evidence="4">GSM-AAB239-AS_SAM_17_03QT</strain>
        <tissue evidence="4">Leaf</tissue>
    </source>
</reference>
<dbReference type="Pfam" id="PF14309">
    <property type="entry name" value="DUF4378"/>
    <property type="match status" value="1"/>
</dbReference>
<keyword evidence="5" id="KW-1185">Reference proteome</keyword>
<feature type="domain" description="DUF4378" evidence="3">
    <location>
        <begin position="660"/>
        <end position="795"/>
    </location>
</feature>
<name>A0AAX6HI89_IRIPA</name>
<gene>
    <name evidence="4" type="ORF">M6B38_118420</name>
</gene>
<feature type="region of interest" description="Disordered" evidence="1">
    <location>
        <begin position="248"/>
        <end position="332"/>
    </location>
</feature>
<dbReference type="PANTHER" id="PTHR47212:SF4">
    <property type="entry name" value="ADHESIN-LIKE PROTEIN, PUTATIVE (DUF3741)-RELATED"/>
    <property type="match status" value="1"/>
</dbReference>
<evidence type="ECO:0000259" key="3">
    <source>
        <dbReference type="Pfam" id="PF14309"/>
    </source>
</evidence>
<evidence type="ECO:0008006" key="6">
    <source>
        <dbReference type="Google" id="ProtNLM"/>
    </source>
</evidence>
<feature type="compositionally biased region" description="Polar residues" evidence="1">
    <location>
        <begin position="276"/>
        <end position="286"/>
    </location>
</feature>
<dbReference type="AlphaFoldDB" id="A0AAX6HI89"/>
<dbReference type="InterPro" id="IPR025486">
    <property type="entry name" value="DUF4378"/>
</dbReference>
<feature type="compositionally biased region" description="Polar residues" evidence="1">
    <location>
        <begin position="319"/>
        <end position="331"/>
    </location>
</feature>
<reference evidence="4" key="1">
    <citation type="journal article" date="2023" name="GigaByte">
        <title>Genome assembly of the bearded iris, Iris pallida Lam.</title>
        <authorList>
            <person name="Bruccoleri R.E."/>
            <person name="Oakeley E.J."/>
            <person name="Faust A.M.E."/>
            <person name="Altorfer M."/>
            <person name="Dessus-Babus S."/>
            <person name="Burckhardt D."/>
            <person name="Oertli M."/>
            <person name="Naumann U."/>
            <person name="Petersen F."/>
            <person name="Wong J."/>
        </authorList>
    </citation>
    <scope>NUCLEOTIDE SEQUENCE</scope>
    <source>
        <strain evidence="4">GSM-AAB239-AS_SAM_17_03QT</strain>
    </source>
</reference>
<feature type="domain" description="DUF3741" evidence="2">
    <location>
        <begin position="188"/>
        <end position="228"/>
    </location>
</feature>
<evidence type="ECO:0000259" key="2">
    <source>
        <dbReference type="Pfam" id="PF12552"/>
    </source>
</evidence>
<evidence type="ECO:0000313" key="5">
    <source>
        <dbReference type="Proteomes" id="UP001140949"/>
    </source>
</evidence>
<sequence length="804" mass="90450">MEMRFCKKLASSEENYAGWLSALVSIWGSHWRHNSQKLLSDRKGWSRRRLGTVASRRSLDLPCYLETLHEDIDDVDQSCAKRVTSGMTSVKTIIEPEMSITHSTTDQSNSMNTTGRSAIDFDLAAELYCENYHHHDKKDDSKINSCSAIEEIDHGRRSHHNEPDNTLQSHKHSSLEKALGDMAEVFLCQKFIDSKLTTNGQVQSKEFALEILSSNKELFLKLIQDPKSLLLEHSQESVGSLGRHQELVQHEEPVTQESFKKKTRHSLFRKKERKLSNGSDSLQASTKRVVLKPSTAKGRNASTEQSSSSSPQLYPGVERQQNSDRPTSSFSIEKIKSRLRQIISGGRKDRHATSMDTILHSGYEYSCDIGENVTTEYPSQPSAIAKKRGKKSKPKEIGQRKARESYFYEEAKRHLAEMLAVVDEMGSLPNKEVSEQLQNIVSSPEYDIVRFSPQLSFFPWQGFDQENSVESLSPMRKIFGSSTTCSGSNVCGETQVTGSTPACTGNDTITLEGTGERVEDTLSAEEQDNLGMTSESNWKVTETKSERCRGEGSCTVPELELDKLELVIAPASGSSVLGIKELENLEEILENPERPSPESVLEAVFSEDTTSPRSRADYYADFSQPEELYFEEYESSAVIQPLSDSEGALKNCLCTKDILVFVRKLLEASGLSFNKTLERWHLPDQLLDHSLFEEVGTSLSDDLYLIFDCVNEVLAETQERLFGCTPWVSLNKPSTRAILRGGNLIEEVCKGIRRHLRETQFPSASDELEAENWTDLFETEAIGFEMADAILNEMLNRAVYELWV</sequence>
<protein>
    <recommendedName>
        <fullName evidence="6">DUF4378 domain-containing protein</fullName>
    </recommendedName>
</protein>
<feature type="compositionally biased region" description="Basic residues" evidence="1">
    <location>
        <begin position="261"/>
        <end position="273"/>
    </location>
</feature>
<dbReference type="InterPro" id="IPR022212">
    <property type="entry name" value="DUF3741"/>
</dbReference>
<accession>A0AAX6HI89</accession>
<evidence type="ECO:0000256" key="1">
    <source>
        <dbReference type="SAM" id="MobiDB-lite"/>
    </source>
</evidence>
<dbReference type="Pfam" id="PF12552">
    <property type="entry name" value="DUF3741"/>
    <property type="match status" value="1"/>
</dbReference>
<organism evidence="4 5">
    <name type="scientific">Iris pallida</name>
    <name type="common">Sweet iris</name>
    <dbReference type="NCBI Taxonomy" id="29817"/>
    <lineage>
        <taxon>Eukaryota</taxon>
        <taxon>Viridiplantae</taxon>
        <taxon>Streptophyta</taxon>
        <taxon>Embryophyta</taxon>
        <taxon>Tracheophyta</taxon>
        <taxon>Spermatophyta</taxon>
        <taxon>Magnoliopsida</taxon>
        <taxon>Liliopsida</taxon>
        <taxon>Asparagales</taxon>
        <taxon>Iridaceae</taxon>
        <taxon>Iridoideae</taxon>
        <taxon>Irideae</taxon>
        <taxon>Iris</taxon>
    </lineage>
</organism>
<dbReference type="PANTHER" id="PTHR47212">
    <property type="entry name" value="ADHESIN-LIKE PROTEIN, PUTATIVE (DUF3741)-RELATED"/>
    <property type="match status" value="1"/>
</dbReference>
<dbReference type="EMBL" id="JANAVB010009198">
    <property type="protein sequence ID" value="KAJ6840739.1"/>
    <property type="molecule type" value="Genomic_DNA"/>
</dbReference>
<dbReference type="Proteomes" id="UP001140949">
    <property type="component" value="Unassembled WGS sequence"/>
</dbReference>
<evidence type="ECO:0000313" key="4">
    <source>
        <dbReference type="EMBL" id="KAJ6840739.1"/>
    </source>
</evidence>
<comment type="caution">
    <text evidence="4">The sequence shown here is derived from an EMBL/GenBank/DDBJ whole genome shotgun (WGS) entry which is preliminary data.</text>
</comment>